<dbReference type="AlphaFoldDB" id="A2EJI7"/>
<keyword evidence="3" id="KW-1185">Reference proteome</keyword>
<proteinExistence type="predicted"/>
<feature type="coiled-coil region" evidence="1">
    <location>
        <begin position="66"/>
        <end position="93"/>
    </location>
</feature>
<reference evidence="2" key="1">
    <citation type="submission" date="2006-10" db="EMBL/GenBank/DDBJ databases">
        <authorList>
            <person name="Amadeo P."/>
            <person name="Zhao Q."/>
            <person name="Wortman J."/>
            <person name="Fraser-Liggett C."/>
            <person name="Carlton J."/>
        </authorList>
    </citation>
    <scope>NUCLEOTIDE SEQUENCE</scope>
    <source>
        <strain evidence="2">G3</strain>
    </source>
</reference>
<gene>
    <name evidence="2" type="ORF">TVAG_197700</name>
</gene>
<reference evidence="2" key="2">
    <citation type="journal article" date="2007" name="Science">
        <title>Draft genome sequence of the sexually transmitted pathogen Trichomonas vaginalis.</title>
        <authorList>
            <person name="Carlton J.M."/>
            <person name="Hirt R.P."/>
            <person name="Silva J.C."/>
            <person name="Delcher A.L."/>
            <person name="Schatz M."/>
            <person name="Zhao Q."/>
            <person name="Wortman J.R."/>
            <person name="Bidwell S.L."/>
            <person name="Alsmark U.C.M."/>
            <person name="Besteiro S."/>
            <person name="Sicheritz-Ponten T."/>
            <person name="Noel C.J."/>
            <person name="Dacks J.B."/>
            <person name="Foster P.G."/>
            <person name="Simillion C."/>
            <person name="Van de Peer Y."/>
            <person name="Miranda-Saavedra D."/>
            <person name="Barton G.J."/>
            <person name="Westrop G.D."/>
            <person name="Mueller S."/>
            <person name="Dessi D."/>
            <person name="Fiori P.L."/>
            <person name="Ren Q."/>
            <person name="Paulsen I."/>
            <person name="Zhang H."/>
            <person name="Bastida-Corcuera F.D."/>
            <person name="Simoes-Barbosa A."/>
            <person name="Brown M.T."/>
            <person name="Hayes R.D."/>
            <person name="Mukherjee M."/>
            <person name="Okumura C.Y."/>
            <person name="Schneider R."/>
            <person name="Smith A.J."/>
            <person name="Vanacova S."/>
            <person name="Villalvazo M."/>
            <person name="Haas B.J."/>
            <person name="Pertea M."/>
            <person name="Feldblyum T.V."/>
            <person name="Utterback T.R."/>
            <person name="Shu C.L."/>
            <person name="Osoegawa K."/>
            <person name="de Jong P.J."/>
            <person name="Hrdy I."/>
            <person name="Horvathova L."/>
            <person name="Zubacova Z."/>
            <person name="Dolezal P."/>
            <person name="Malik S.B."/>
            <person name="Logsdon J.M. Jr."/>
            <person name="Henze K."/>
            <person name="Gupta A."/>
            <person name="Wang C.C."/>
            <person name="Dunne R.L."/>
            <person name="Upcroft J.A."/>
            <person name="Upcroft P."/>
            <person name="White O."/>
            <person name="Salzberg S.L."/>
            <person name="Tang P."/>
            <person name="Chiu C.-H."/>
            <person name="Lee Y.-S."/>
            <person name="Embley T.M."/>
            <person name="Coombs G.H."/>
            <person name="Mottram J.C."/>
            <person name="Tachezy J."/>
            <person name="Fraser-Liggett C.M."/>
            <person name="Johnson P.J."/>
        </authorList>
    </citation>
    <scope>NUCLEOTIDE SEQUENCE [LARGE SCALE GENOMIC DNA]</scope>
    <source>
        <strain evidence="2">G3</strain>
    </source>
</reference>
<organism evidence="2 3">
    <name type="scientific">Trichomonas vaginalis (strain ATCC PRA-98 / G3)</name>
    <dbReference type="NCBI Taxonomy" id="412133"/>
    <lineage>
        <taxon>Eukaryota</taxon>
        <taxon>Metamonada</taxon>
        <taxon>Parabasalia</taxon>
        <taxon>Trichomonadida</taxon>
        <taxon>Trichomonadidae</taxon>
        <taxon>Trichomonas</taxon>
    </lineage>
</organism>
<dbReference type="EMBL" id="DS113406">
    <property type="protein sequence ID" value="EAY07157.1"/>
    <property type="molecule type" value="Genomic_DNA"/>
</dbReference>
<dbReference type="KEGG" id="tva:4765040"/>
<keyword evidence="1" id="KW-0175">Coiled coil</keyword>
<protein>
    <submittedName>
        <fullName evidence="2">Uncharacterized protein</fullName>
    </submittedName>
</protein>
<dbReference type="Proteomes" id="UP000001542">
    <property type="component" value="Unassembled WGS sequence"/>
</dbReference>
<dbReference type="VEuPathDB" id="TrichDB:TVAGG3_0617730"/>
<dbReference type="VEuPathDB" id="TrichDB:TVAG_197700"/>
<feature type="coiled-coil region" evidence="1">
    <location>
        <begin position="312"/>
        <end position="343"/>
    </location>
</feature>
<dbReference type="SMR" id="A2EJI7"/>
<dbReference type="InParanoid" id="A2EJI7"/>
<evidence type="ECO:0000313" key="3">
    <source>
        <dbReference type="Proteomes" id="UP000001542"/>
    </source>
</evidence>
<evidence type="ECO:0000313" key="2">
    <source>
        <dbReference type="EMBL" id="EAY07157.1"/>
    </source>
</evidence>
<sequence>MQDTELTIVDARMQHLSFFINTTIQQVMTEKTKELLKSKHIDPIKVTKSLEKALMASLKSEREQFLQDTIDKLEQTIAEKNSFELELKSLQKKAAVKNSYLQEQNAMLREKYMAMKKNTTKSTDELFSRSTFISSDLQSKDTYIDSTHEFLRNTKSLCNEFKNELKLMRKAVNSQVKELHTNLNKISHDIKKYTKICNNQQNRRISSKLESYINNLDDIKTEGSKYNLICTALLEILHEIHPTNKTLQEVNTSTIDEHIGEVEIAIREIPDVIRSETQSEMLRSVYNAYPEYKQQNINSLTEIINSIVEKRLKSQEQLYDDHYKKLKKKEHELRARLQKVLDSIPKEPIYTKMSTFSMAANADHEKIKWEKRKKYLDETIKIVESLSPKKSHSPKK</sequence>
<dbReference type="RefSeq" id="XP_001319380.1">
    <property type="nucleotide sequence ID" value="XM_001319345.1"/>
</dbReference>
<evidence type="ECO:0000256" key="1">
    <source>
        <dbReference type="SAM" id="Coils"/>
    </source>
</evidence>
<accession>A2EJI7</accession>
<name>A2EJI7_TRIV3</name>